<evidence type="ECO:0000313" key="1">
    <source>
        <dbReference type="EMBL" id="MEY8001607.1"/>
    </source>
</evidence>
<dbReference type="Gene3D" id="2.40.10.270">
    <property type="entry name" value="Bacteriophage SPP1 head-tail adaptor protein"/>
    <property type="match status" value="1"/>
</dbReference>
<proteinExistence type="predicted"/>
<sequence>MNAGQFNKKIEVWGKIPFQNEVHAKSFKNSKIKTIWASIVPQTGSLAKQKNADTLLANVTHKIIIRYNSGKNIVDDMWLMYFTNDTDREAYLNDQTLKVGHRFDISYILDPFYKHETLEIYCVESLE</sequence>
<dbReference type="EMBL" id="JBGEWD010000021">
    <property type="protein sequence ID" value="MEY8001607.1"/>
    <property type="molecule type" value="Genomic_DNA"/>
</dbReference>
<reference evidence="1 2" key="1">
    <citation type="submission" date="2024-08" db="EMBL/GenBank/DDBJ databases">
        <title>Clostridium lapicellarii sp. nov., and Clostridium renhuaiense sp. nov., two species isolated from the mud in a fermentation cellar used for producing sauce-flavour Chinese liquors.</title>
        <authorList>
            <person name="Yang F."/>
            <person name="Wang H."/>
            <person name="Chen L.Q."/>
            <person name="Zhou N."/>
            <person name="Lu J.J."/>
            <person name="Pu X.X."/>
            <person name="Wan B."/>
            <person name="Wang L."/>
            <person name="Liu S.J."/>
        </authorList>
    </citation>
    <scope>NUCLEOTIDE SEQUENCE [LARGE SCALE GENOMIC DNA]</scope>
    <source>
        <strain evidence="1 2">MT-5</strain>
    </source>
</reference>
<dbReference type="Proteomes" id="UP001564657">
    <property type="component" value="Unassembled WGS sequence"/>
</dbReference>
<evidence type="ECO:0000313" key="2">
    <source>
        <dbReference type="Proteomes" id="UP001564657"/>
    </source>
</evidence>
<organism evidence="1 2">
    <name type="scientific">Clostridium moutaii</name>
    <dbReference type="NCBI Taxonomy" id="3240932"/>
    <lineage>
        <taxon>Bacteria</taxon>
        <taxon>Bacillati</taxon>
        <taxon>Bacillota</taxon>
        <taxon>Clostridia</taxon>
        <taxon>Eubacteriales</taxon>
        <taxon>Clostridiaceae</taxon>
        <taxon>Clostridium</taxon>
    </lineage>
</organism>
<dbReference type="Pfam" id="PF05521">
    <property type="entry name" value="Phage_HCP"/>
    <property type="match status" value="1"/>
</dbReference>
<dbReference type="InterPro" id="IPR038666">
    <property type="entry name" value="SSP1_head-tail_sf"/>
</dbReference>
<keyword evidence="2" id="KW-1185">Reference proteome</keyword>
<protein>
    <submittedName>
        <fullName evidence="1">Head-tail adaptor protein</fullName>
    </submittedName>
</protein>
<name>A0ABV4BS55_9CLOT</name>
<accession>A0ABV4BS55</accession>
<comment type="caution">
    <text evidence="1">The sequence shown here is derived from an EMBL/GenBank/DDBJ whole genome shotgun (WGS) entry which is preliminary data.</text>
</comment>
<gene>
    <name evidence="1" type="ORF">AB8U03_15665</name>
</gene>
<dbReference type="RefSeq" id="WP_369705500.1">
    <property type="nucleotide sequence ID" value="NZ_JBGEWD010000021.1"/>
</dbReference>
<dbReference type="InterPro" id="IPR008767">
    <property type="entry name" value="Phage_SPP1_head-tail_adaptor"/>
</dbReference>